<comment type="subcellular location">
    <subcellularLocation>
        <location evidence="11">Cytoplasm</location>
    </subcellularLocation>
</comment>
<dbReference type="GO" id="GO:0005737">
    <property type="term" value="C:cytoplasm"/>
    <property type="evidence" value="ECO:0007669"/>
    <property type="project" value="UniProtKB-SubCell"/>
</dbReference>
<dbReference type="AlphaFoldDB" id="A0A2Z3L7W8"/>
<dbReference type="SUPFAM" id="SSF55186">
    <property type="entry name" value="ThrRS/AlaRS common domain"/>
    <property type="match status" value="1"/>
</dbReference>
<dbReference type="GO" id="GO:0006419">
    <property type="term" value="P:alanyl-tRNA aminoacylation"/>
    <property type="evidence" value="ECO:0007669"/>
    <property type="project" value="UniProtKB-UniRule"/>
</dbReference>
<accession>A0A2Z3L7W8</accession>
<dbReference type="EC" id="6.1.1.7" evidence="11"/>
<dbReference type="RefSeq" id="WP_109997152.1">
    <property type="nucleotide sequence ID" value="NZ_CP029619.1"/>
</dbReference>
<evidence type="ECO:0000256" key="9">
    <source>
        <dbReference type="ARBA" id="ARBA00022917"/>
    </source>
</evidence>
<keyword evidence="2 11" id="KW-0820">tRNA-binding</keyword>
<dbReference type="InterPro" id="IPR023033">
    <property type="entry name" value="Ala_tRNA_ligase_euk/bac"/>
</dbReference>
<dbReference type="NCBIfam" id="TIGR00344">
    <property type="entry name" value="alaS"/>
    <property type="match status" value="1"/>
</dbReference>
<dbReference type="PRINTS" id="PR00980">
    <property type="entry name" value="TRNASYNTHALA"/>
</dbReference>
<comment type="similarity">
    <text evidence="1 11">Belongs to the class-II aminoacyl-tRNA synthetase family.</text>
</comment>
<protein>
    <recommendedName>
        <fullName evidence="11">Alanine--tRNA ligase</fullName>
        <ecNumber evidence="11">6.1.1.7</ecNumber>
    </recommendedName>
    <alternativeName>
        <fullName evidence="11">Alanyl-tRNA synthetase</fullName>
        <shortName evidence="11">AlaRS</shortName>
    </alternativeName>
</protein>
<dbReference type="InterPro" id="IPR050058">
    <property type="entry name" value="Ala-tRNA_ligase"/>
</dbReference>
<dbReference type="SMART" id="SM00863">
    <property type="entry name" value="tRNA_SAD"/>
    <property type="match status" value="1"/>
</dbReference>
<dbReference type="SUPFAM" id="SSF55681">
    <property type="entry name" value="Class II aaRS and biotin synthetases"/>
    <property type="match status" value="1"/>
</dbReference>
<comment type="domain">
    <text evidence="11">Consists of three domains; the N-terminal catalytic domain, the editing domain and the C-terminal C-Ala domain. The editing domain removes incorrectly charged amino acids, while the C-Ala domain, along with tRNA(Ala), serves as a bridge to cooperatively bring together the editing and aminoacylation centers thus stimulating deacylation of misacylated tRNAs.</text>
</comment>
<comment type="cofactor">
    <cofactor evidence="11">
        <name>Zn(2+)</name>
        <dbReference type="ChEBI" id="CHEBI:29105"/>
    </cofactor>
    <text evidence="11">Binds 1 zinc ion per subunit.</text>
</comment>
<comment type="catalytic activity">
    <reaction evidence="11">
        <text>tRNA(Ala) + L-alanine + ATP = L-alanyl-tRNA(Ala) + AMP + diphosphate</text>
        <dbReference type="Rhea" id="RHEA:12540"/>
        <dbReference type="Rhea" id="RHEA-COMP:9657"/>
        <dbReference type="Rhea" id="RHEA-COMP:9923"/>
        <dbReference type="ChEBI" id="CHEBI:30616"/>
        <dbReference type="ChEBI" id="CHEBI:33019"/>
        <dbReference type="ChEBI" id="CHEBI:57972"/>
        <dbReference type="ChEBI" id="CHEBI:78442"/>
        <dbReference type="ChEBI" id="CHEBI:78497"/>
        <dbReference type="ChEBI" id="CHEBI:456215"/>
        <dbReference type="EC" id="6.1.1.7"/>
    </reaction>
</comment>
<dbReference type="Pfam" id="PF01411">
    <property type="entry name" value="tRNA-synt_2c"/>
    <property type="match status" value="1"/>
</dbReference>
<evidence type="ECO:0000313" key="13">
    <source>
        <dbReference type="EMBL" id="AWN81728.1"/>
    </source>
</evidence>
<reference evidence="13 14" key="1">
    <citation type="submission" date="2018-05" db="EMBL/GenBank/DDBJ databases">
        <title>Candidatus Cardinium hertigii Genome Assembly.</title>
        <authorList>
            <person name="Showmaker K.C."/>
            <person name="Walden K.O."/>
            <person name="Fields C.J."/>
            <person name="Lambert K.N."/>
            <person name="Hudson M.E."/>
        </authorList>
    </citation>
    <scope>NUCLEOTIDE SEQUENCE [LARGE SCALE GENOMIC DNA]</scope>
    <source>
        <strain evidence="14">cHgTN10</strain>
    </source>
</reference>
<dbReference type="PROSITE" id="PS50860">
    <property type="entry name" value="AA_TRNA_LIGASE_II_ALA"/>
    <property type="match status" value="1"/>
</dbReference>
<feature type="domain" description="Alanyl-transfer RNA synthetases family profile" evidence="12">
    <location>
        <begin position="1"/>
        <end position="704"/>
    </location>
</feature>
<dbReference type="EMBL" id="CP029619">
    <property type="protein sequence ID" value="AWN81728.1"/>
    <property type="molecule type" value="Genomic_DNA"/>
</dbReference>
<dbReference type="Gene3D" id="3.30.980.10">
    <property type="entry name" value="Threonyl-trna Synthetase, Chain A, domain 2"/>
    <property type="match status" value="1"/>
</dbReference>
<dbReference type="OrthoDB" id="9803884at2"/>
<evidence type="ECO:0000256" key="11">
    <source>
        <dbReference type="HAMAP-Rule" id="MF_00036"/>
    </source>
</evidence>
<dbReference type="GO" id="GO:0004813">
    <property type="term" value="F:alanine-tRNA ligase activity"/>
    <property type="evidence" value="ECO:0007669"/>
    <property type="project" value="UniProtKB-UniRule"/>
</dbReference>
<dbReference type="HAMAP" id="MF_00036_B">
    <property type="entry name" value="Ala_tRNA_synth_B"/>
    <property type="match status" value="1"/>
</dbReference>
<evidence type="ECO:0000256" key="5">
    <source>
        <dbReference type="ARBA" id="ARBA00022741"/>
    </source>
</evidence>
<feature type="binding site" evidence="11">
    <location>
        <position position="665"/>
    </location>
    <ligand>
        <name>Zn(2+)</name>
        <dbReference type="ChEBI" id="CHEBI:29105"/>
    </ligand>
</feature>
<dbReference type="InterPro" id="IPR018163">
    <property type="entry name" value="Thr/Ala-tRNA-synth_IIc_edit"/>
</dbReference>
<dbReference type="InterPro" id="IPR003156">
    <property type="entry name" value="DHHA1_dom"/>
</dbReference>
<dbReference type="FunFam" id="3.30.980.10:FF:000004">
    <property type="entry name" value="Alanine--tRNA ligase, cytoplasmic"/>
    <property type="match status" value="1"/>
</dbReference>
<dbReference type="FunFam" id="3.30.930.10:FF:000011">
    <property type="entry name" value="Alanine--tRNA ligase, cytoplasmic"/>
    <property type="match status" value="1"/>
</dbReference>
<keyword evidence="5 11" id="KW-0547">Nucleotide-binding</keyword>
<evidence type="ECO:0000256" key="10">
    <source>
        <dbReference type="ARBA" id="ARBA00023146"/>
    </source>
</evidence>
<gene>
    <name evidence="11 13" type="primary">alaS</name>
    <name evidence="13" type="ORF">DK880_00400</name>
</gene>
<proteinExistence type="inferred from homology"/>
<dbReference type="Gene3D" id="3.30.930.10">
    <property type="entry name" value="Bira Bifunctional Protein, Domain 2"/>
    <property type="match status" value="1"/>
</dbReference>
<dbReference type="Pfam" id="PF02272">
    <property type="entry name" value="DHHA1"/>
    <property type="match status" value="1"/>
</dbReference>
<evidence type="ECO:0000256" key="3">
    <source>
        <dbReference type="ARBA" id="ARBA00022598"/>
    </source>
</evidence>
<dbReference type="SUPFAM" id="SSF50447">
    <property type="entry name" value="Translation proteins"/>
    <property type="match status" value="1"/>
</dbReference>
<feature type="binding site" evidence="11">
    <location>
        <position position="661"/>
    </location>
    <ligand>
        <name>Zn(2+)</name>
        <dbReference type="ChEBI" id="CHEBI:29105"/>
    </ligand>
</feature>
<evidence type="ECO:0000256" key="4">
    <source>
        <dbReference type="ARBA" id="ARBA00022723"/>
    </source>
</evidence>
<evidence type="ECO:0000256" key="6">
    <source>
        <dbReference type="ARBA" id="ARBA00022833"/>
    </source>
</evidence>
<evidence type="ECO:0000256" key="2">
    <source>
        <dbReference type="ARBA" id="ARBA00022555"/>
    </source>
</evidence>
<dbReference type="FunFam" id="3.10.310.40:FF:000001">
    <property type="entry name" value="Alanine--tRNA ligase"/>
    <property type="match status" value="1"/>
</dbReference>
<dbReference type="InterPro" id="IPR012947">
    <property type="entry name" value="tRNA_SAD"/>
</dbReference>
<keyword evidence="6 11" id="KW-0862">Zinc</keyword>
<evidence type="ECO:0000256" key="7">
    <source>
        <dbReference type="ARBA" id="ARBA00022840"/>
    </source>
</evidence>
<keyword evidence="8 11" id="KW-0694">RNA-binding</keyword>
<dbReference type="SUPFAM" id="SSF101353">
    <property type="entry name" value="Putative anticodon-binding domain of alanyl-tRNA synthetase (AlaRS)"/>
    <property type="match status" value="1"/>
</dbReference>
<dbReference type="InterPro" id="IPR002318">
    <property type="entry name" value="Ala-tRNA-lgiase_IIc"/>
</dbReference>
<keyword evidence="11" id="KW-0963">Cytoplasm</keyword>
<evidence type="ECO:0000256" key="8">
    <source>
        <dbReference type="ARBA" id="ARBA00022884"/>
    </source>
</evidence>
<dbReference type="GO" id="GO:0002161">
    <property type="term" value="F:aminoacyl-tRNA deacylase activity"/>
    <property type="evidence" value="ECO:0007669"/>
    <property type="project" value="TreeGrafter"/>
</dbReference>
<evidence type="ECO:0000259" key="12">
    <source>
        <dbReference type="PROSITE" id="PS50860"/>
    </source>
</evidence>
<dbReference type="CDD" id="cd00673">
    <property type="entry name" value="AlaRS_core"/>
    <property type="match status" value="1"/>
</dbReference>
<keyword evidence="4 11" id="KW-0479">Metal-binding</keyword>
<dbReference type="InterPro" id="IPR045864">
    <property type="entry name" value="aa-tRNA-synth_II/BPL/LPL"/>
</dbReference>
<dbReference type="InterPro" id="IPR018162">
    <property type="entry name" value="Ala-tRNA-ligase_IIc_anticod-bd"/>
</dbReference>
<dbReference type="Proteomes" id="UP000245872">
    <property type="component" value="Chromosome"/>
</dbReference>
<dbReference type="GO" id="GO:0000049">
    <property type="term" value="F:tRNA binding"/>
    <property type="evidence" value="ECO:0007669"/>
    <property type="project" value="UniProtKB-KW"/>
</dbReference>
<dbReference type="GO" id="GO:0005524">
    <property type="term" value="F:ATP binding"/>
    <property type="evidence" value="ECO:0007669"/>
    <property type="project" value="UniProtKB-UniRule"/>
</dbReference>
<keyword evidence="9 11" id="KW-0648">Protein biosynthesis</keyword>
<dbReference type="InterPro" id="IPR018165">
    <property type="entry name" value="Ala-tRNA-synth_IIc_core"/>
</dbReference>
<keyword evidence="14" id="KW-1185">Reference proteome</keyword>
<dbReference type="KEGG" id="cher:DK880_00400"/>
<dbReference type="Pfam" id="PF07973">
    <property type="entry name" value="tRNA_SAD"/>
    <property type="match status" value="1"/>
</dbReference>
<evidence type="ECO:0000256" key="1">
    <source>
        <dbReference type="ARBA" id="ARBA00008226"/>
    </source>
</evidence>
<keyword evidence="7 11" id="KW-0067">ATP-binding</keyword>
<dbReference type="InterPro" id="IPR018164">
    <property type="entry name" value="Ala-tRNA-synth_IIc_N"/>
</dbReference>
<keyword evidence="3 11" id="KW-0436">Ligase</keyword>
<keyword evidence="10 11" id="KW-0030">Aminoacyl-tRNA synthetase</keyword>
<evidence type="ECO:0000313" key="14">
    <source>
        <dbReference type="Proteomes" id="UP000245872"/>
    </source>
</evidence>
<dbReference type="PANTHER" id="PTHR11777:SF9">
    <property type="entry name" value="ALANINE--TRNA LIGASE, CYTOPLASMIC"/>
    <property type="match status" value="1"/>
</dbReference>
<dbReference type="PANTHER" id="PTHR11777">
    <property type="entry name" value="ALANYL-TRNA SYNTHETASE"/>
    <property type="match status" value="1"/>
</dbReference>
<name>A0A2Z3L7W8_9BACT</name>
<dbReference type="GO" id="GO:0008270">
    <property type="term" value="F:zinc ion binding"/>
    <property type="evidence" value="ECO:0007669"/>
    <property type="project" value="UniProtKB-UniRule"/>
</dbReference>
<comment type="function">
    <text evidence="11">Catalyzes the attachment of alanine to tRNA(Ala) in a two-step reaction: alanine is first activated by ATP to form Ala-AMP and then transferred to the acceptor end of tRNA(Ala). Also edits incorrectly charged Ser-tRNA(Ala) and Gly-tRNA(Ala) via its editing domain.</text>
</comment>
<dbReference type="FunFam" id="3.30.54.20:FF:000001">
    <property type="entry name" value="Alanine--tRNA ligase"/>
    <property type="match status" value="1"/>
</dbReference>
<feature type="binding site" evidence="11">
    <location>
        <position position="557"/>
    </location>
    <ligand>
        <name>Zn(2+)</name>
        <dbReference type="ChEBI" id="CHEBI:29105"/>
    </ligand>
</feature>
<dbReference type="InterPro" id="IPR009000">
    <property type="entry name" value="Transl_B-barrel_sf"/>
</dbReference>
<dbReference type="Gene3D" id="3.10.310.40">
    <property type="match status" value="1"/>
</dbReference>
<feature type="binding site" evidence="11">
    <location>
        <position position="561"/>
    </location>
    <ligand>
        <name>Zn(2+)</name>
        <dbReference type="ChEBI" id="CHEBI:29105"/>
    </ligand>
</feature>
<organism evidence="13 14">
    <name type="scientific">Candidatus Cardinium hertigii</name>
    <dbReference type="NCBI Taxonomy" id="247481"/>
    <lineage>
        <taxon>Bacteria</taxon>
        <taxon>Pseudomonadati</taxon>
        <taxon>Bacteroidota</taxon>
        <taxon>Cytophagia</taxon>
        <taxon>Cytophagales</taxon>
        <taxon>Amoebophilaceae</taxon>
        <taxon>Candidatus Cardinium</taxon>
    </lineage>
</organism>
<dbReference type="Gene3D" id="2.40.30.130">
    <property type="match status" value="1"/>
</dbReference>
<sequence length="872" mass="96529">MQSSAIRAQFIQFFQQKGHQHQIAAPIVNKEDPSLLFVNAGMNPFKDIILGYQPIQTARVVSAQPCLRVSGKHNDLEVVGVDGYHHTLFEMLGNWSFGDYFKEAAIQWAWELLTEVYQLPKERLYVTTFAGDPEDNLPEDKETAAIWRNYLPPTHILPFAKKDNFWEMGTQGPCGPCSEIHIDIRPEATRQSIAAAQLVNQENPQVLEVWNLVFMQYNRKNSGKLVELPHKHIDTGMGLERLAMVLQGKMATYDTDIFTPLIQAIEKISGKAYADSTATAAAMRVIADHLRAVAFAIADGALPAATKVGYVVRRILRRAIRYGYSYLAIEEPFIYQLVAPLVAQMGDAYPNLRVQQTTIEEIIQTEEKAFLKTLAAGLQRLHYLNPQGTLAGKVAFELYDSYGFPLDLTKLIAKEKNLILDEAGFEVALQAQQARSQQDAAVTYGDWHQLQPGVTTRFVGYDQLTATTSIVQWRSLTDKRGKRYQLVLAVTPFYPAGGGQVADKGSIHCGTESIAVLDVQKEHGLLIHTVDRLPDPIEGTLAACVDEPSRKETAANHTATHLLQAALRALLGKQLSQKGSLVTASALRFDFTHVAKLTAAQIEAIEAMVNAKIRANIPCLEQRDLPLETAKARGAQALFGEKYAAEVRVITFDEKFSMELCGGTHVKTTGEIGFFKIIRETAIGSGIRRIEALTARNAAEFVNQELTKLVTLSTLLRQPKDIVKVVERLLHEKKQLEKQCQAYETHIIQQVTQQLSVEVEQVGDAYLLIQTVILPHLDALRQVAFQFKARYKKIFIVLATELSHKAQLLILRSEALAATCNAHLLMQSIAPLIEGKGGGQPFVATAGGSNPAAIPVALQMARQLFLDASLAT</sequence>
<dbReference type="Gene3D" id="3.30.54.20">
    <property type="match status" value="1"/>
</dbReference>